<proteinExistence type="predicted"/>
<evidence type="ECO:0000313" key="2">
    <source>
        <dbReference type="Proteomes" id="UP000054567"/>
    </source>
</evidence>
<sequence>MALTDWRFFGNADSRRQRFAEKYPCKDGTYLNFSPEYSVLQTLQTFPTIKPQPDSKAKWRCDAIQLENLVQQNVVIPNLDEAFSSCSSSKQPDLFISRNQVLCQAASSSHLLQHLIIWVLNALAIHLAIYPTARGLHSREASLGMSFMGSLLSLI</sequence>
<dbReference type="Proteomes" id="UP000054567">
    <property type="component" value="Unassembled WGS sequence"/>
</dbReference>
<organism evidence="1 2">
    <name type="scientific">Coccidioides posadasii RMSCC 3488</name>
    <dbReference type="NCBI Taxonomy" id="454284"/>
    <lineage>
        <taxon>Eukaryota</taxon>
        <taxon>Fungi</taxon>
        <taxon>Dikarya</taxon>
        <taxon>Ascomycota</taxon>
        <taxon>Pezizomycotina</taxon>
        <taxon>Eurotiomycetes</taxon>
        <taxon>Eurotiomycetidae</taxon>
        <taxon>Onygenales</taxon>
        <taxon>Onygenaceae</taxon>
        <taxon>Coccidioides</taxon>
    </lineage>
</organism>
<evidence type="ECO:0000313" key="1">
    <source>
        <dbReference type="EMBL" id="KMM67878.1"/>
    </source>
</evidence>
<dbReference type="AlphaFoldDB" id="A0A0J6FC90"/>
<gene>
    <name evidence="1" type="ORF">CPAG_04211</name>
</gene>
<dbReference type="VEuPathDB" id="FungiDB:CPAG_04211"/>
<protein>
    <submittedName>
        <fullName evidence="1">Uncharacterized protein</fullName>
    </submittedName>
</protein>
<reference evidence="1 2" key="1">
    <citation type="submission" date="2007-06" db="EMBL/GenBank/DDBJ databases">
        <title>The Genome Sequence of Coccidioides posadasii RMSCC_3488.</title>
        <authorList>
            <consortium name="Coccidioides Genome Resources Consortium"/>
            <consortium name="The Broad Institute Genome Sequencing Platform"/>
            <person name="Henn M.R."/>
            <person name="Sykes S."/>
            <person name="Young S."/>
            <person name="Jaffe D."/>
            <person name="Berlin A."/>
            <person name="Alvarez P."/>
            <person name="Butler J."/>
            <person name="Gnerre S."/>
            <person name="Grabherr M."/>
            <person name="Mauceli E."/>
            <person name="Brockman W."/>
            <person name="Kodira C."/>
            <person name="Alvarado L."/>
            <person name="Zeng Q."/>
            <person name="Crawford M."/>
            <person name="Antoine C."/>
            <person name="Devon K."/>
            <person name="Galgiani J."/>
            <person name="Orsborn K."/>
            <person name="Lewis M.L."/>
            <person name="Nusbaum C."/>
            <person name="Galagan J."/>
            <person name="Birren B."/>
        </authorList>
    </citation>
    <scope>NUCLEOTIDE SEQUENCE [LARGE SCALE GENOMIC DNA]</scope>
    <source>
        <strain evidence="1 2">RMSCC 3488</strain>
    </source>
</reference>
<name>A0A0J6FC90_COCPO</name>
<accession>A0A0J6FC90</accession>
<reference evidence="2" key="2">
    <citation type="journal article" date="2009" name="Genome Res.">
        <title>Comparative genomic analyses of the human fungal pathogens Coccidioides and their relatives.</title>
        <authorList>
            <person name="Sharpton T.J."/>
            <person name="Stajich J.E."/>
            <person name="Rounsley S.D."/>
            <person name="Gardner M.J."/>
            <person name="Wortman J.R."/>
            <person name="Jordar V.S."/>
            <person name="Maiti R."/>
            <person name="Kodira C.D."/>
            <person name="Neafsey D.E."/>
            <person name="Zeng Q."/>
            <person name="Hung C.-Y."/>
            <person name="McMahan C."/>
            <person name="Muszewska A."/>
            <person name="Grynberg M."/>
            <person name="Mandel M.A."/>
            <person name="Kellner E.M."/>
            <person name="Barker B.M."/>
            <person name="Galgiani J.N."/>
            <person name="Orbach M.J."/>
            <person name="Kirkland T.N."/>
            <person name="Cole G.T."/>
            <person name="Henn M.R."/>
            <person name="Birren B.W."/>
            <person name="Taylor J.W."/>
        </authorList>
    </citation>
    <scope>NUCLEOTIDE SEQUENCE [LARGE SCALE GENOMIC DNA]</scope>
    <source>
        <strain evidence="2">RMSCC 3488</strain>
    </source>
</reference>
<reference evidence="2" key="3">
    <citation type="journal article" date="2010" name="Genome Res.">
        <title>Population genomic sequencing of Coccidioides fungi reveals recent hybridization and transposon control.</title>
        <authorList>
            <person name="Neafsey D.E."/>
            <person name="Barker B.M."/>
            <person name="Sharpton T.J."/>
            <person name="Stajich J.E."/>
            <person name="Park D.J."/>
            <person name="Whiston E."/>
            <person name="Hung C.-Y."/>
            <person name="McMahan C."/>
            <person name="White J."/>
            <person name="Sykes S."/>
            <person name="Heiman D."/>
            <person name="Young S."/>
            <person name="Zeng Q."/>
            <person name="Abouelleil A."/>
            <person name="Aftuck L."/>
            <person name="Bessette D."/>
            <person name="Brown A."/>
            <person name="FitzGerald M."/>
            <person name="Lui A."/>
            <person name="Macdonald J.P."/>
            <person name="Priest M."/>
            <person name="Orbach M.J."/>
            <person name="Galgiani J.N."/>
            <person name="Kirkland T.N."/>
            <person name="Cole G.T."/>
            <person name="Birren B.W."/>
            <person name="Henn M.R."/>
            <person name="Taylor J.W."/>
            <person name="Rounsley S.D."/>
        </authorList>
    </citation>
    <scope>NUCLEOTIDE SEQUENCE [LARGE SCALE GENOMIC DNA]</scope>
    <source>
        <strain evidence="2">RMSCC 3488</strain>
    </source>
</reference>
<dbReference type="EMBL" id="DS268110">
    <property type="protein sequence ID" value="KMM67878.1"/>
    <property type="molecule type" value="Genomic_DNA"/>
</dbReference>